<evidence type="ECO:0000256" key="3">
    <source>
        <dbReference type="ARBA" id="ARBA00022729"/>
    </source>
</evidence>
<keyword evidence="5 7" id="KW-0472">Membrane</keyword>
<dbReference type="InterPro" id="IPR050932">
    <property type="entry name" value="TM2D1-3-like"/>
</dbReference>
<comment type="caution">
    <text evidence="9">The sequence shown here is derived from an EMBL/GenBank/DDBJ whole genome shotgun (WGS) entry which is preliminary data.</text>
</comment>
<dbReference type="InterPro" id="IPR007829">
    <property type="entry name" value="TM2"/>
</dbReference>
<evidence type="ECO:0000256" key="1">
    <source>
        <dbReference type="ARBA" id="ARBA00004141"/>
    </source>
</evidence>
<keyword evidence="2 7" id="KW-0812">Transmembrane</keyword>
<dbReference type="EMBL" id="JAHXCT010000002">
    <property type="protein sequence ID" value="MBW4768654.1"/>
    <property type="molecule type" value="Genomic_DNA"/>
</dbReference>
<evidence type="ECO:0000256" key="7">
    <source>
        <dbReference type="SAM" id="Phobius"/>
    </source>
</evidence>
<gene>
    <name evidence="9" type="ORF">KZO38_02625</name>
</gene>
<sequence>MEKDVNLLLATYGKYFPEESMYQVRQIFENMDSNQVSTLSMLQFKDPLMALIISLLGGGLGIDRFYIGDTTLGVLKLITCGGFSIWAIIDLFLIMGATRQKNLEKLLVAL</sequence>
<dbReference type="RefSeq" id="WP_219407797.1">
    <property type="nucleotide sequence ID" value="NZ_CAJZHJ010000067.1"/>
</dbReference>
<protein>
    <submittedName>
        <fullName evidence="9">TM2 domain-containing protein</fullName>
    </submittedName>
</protein>
<feature type="domain" description="TM2" evidence="8">
    <location>
        <begin position="44"/>
        <end position="92"/>
    </location>
</feature>
<dbReference type="Proteomes" id="UP000788426">
    <property type="component" value="Unassembled WGS sequence"/>
</dbReference>
<keyword evidence="6" id="KW-0325">Glycoprotein</keyword>
<reference evidence="9 10" key="1">
    <citation type="submission" date="2021-07" db="EMBL/GenBank/DDBJ databases">
        <title>Genomic diversity and antimicrobial resistance of Prevotella spp. isolated from chronic lung disease airways.</title>
        <authorList>
            <person name="Webb K.A."/>
            <person name="Olagoke O.S."/>
            <person name="Baird T."/>
            <person name="Neill J."/>
            <person name="Pham A."/>
            <person name="Wells T.J."/>
            <person name="Ramsay K.A."/>
            <person name="Bell S.C."/>
            <person name="Sarovich D.S."/>
            <person name="Price E.P."/>
        </authorList>
    </citation>
    <scope>NUCLEOTIDE SEQUENCE [LARGE SCALE GENOMIC DNA]</scope>
    <source>
        <strain evidence="9 10">SCHI0011.S.12</strain>
    </source>
</reference>
<evidence type="ECO:0000256" key="4">
    <source>
        <dbReference type="ARBA" id="ARBA00022989"/>
    </source>
</evidence>
<feature type="transmembrane region" description="Helical" evidence="7">
    <location>
        <begin position="73"/>
        <end position="95"/>
    </location>
</feature>
<evidence type="ECO:0000256" key="2">
    <source>
        <dbReference type="ARBA" id="ARBA00022692"/>
    </source>
</evidence>
<accession>A0ABS6YAR0</accession>
<keyword evidence="4 7" id="KW-1133">Transmembrane helix</keyword>
<comment type="subcellular location">
    <subcellularLocation>
        <location evidence="1">Membrane</location>
        <topology evidence="1">Multi-pass membrane protein</topology>
    </subcellularLocation>
</comment>
<feature type="transmembrane region" description="Helical" evidence="7">
    <location>
        <begin position="48"/>
        <end position="67"/>
    </location>
</feature>
<evidence type="ECO:0000256" key="5">
    <source>
        <dbReference type="ARBA" id="ARBA00023136"/>
    </source>
</evidence>
<dbReference type="PANTHER" id="PTHR21016:SF7">
    <property type="entry name" value="TM2 DOMAIN-CONTAINING PROTEIN 3"/>
    <property type="match status" value="1"/>
</dbReference>
<dbReference type="Pfam" id="PF05154">
    <property type="entry name" value="TM2"/>
    <property type="match status" value="1"/>
</dbReference>
<proteinExistence type="predicted"/>
<dbReference type="PANTHER" id="PTHR21016">
    <property type="entry name" value="BETA-AMYLOID BINDING PROTEIN-RELATED"/>
    <property type="match status" value="1"/>
</dbReference>
<organism evidence="9 10">
    <name type="scientific">Hoylesella nanceiensis</name>
    <dbReference type="NCBI Taxonomy" id="425941"/>
    <lineage>
        <taxon>Bacteria</taxon>
        <taxon>Pseudomonadati</taxon>
        <taxon>Bacteroidota</taxon>
        <taxon>Bacteroidia</taxon>
        <taxon>Bacteroidales</taxon>
        <taxon>Prevotellaceae</taxon>
        <taxon>Hoylesella</taxon>
    </lineage>
</organism>
<evidence type="ECO:0000313" key="10">
    <source>
        <dbReference type="Proteomes" id="UP000788426"/>
    </source>
</evidence>
<evidence type="ECO:0000256" key="6">
    <source>
        <dbReference type="ARBA" id="ARBA00023180"/>
    </source>
</evidence>
<name>A0ABS6YAR0_9BACT</name>
<keyword evidence="10" id="KW-1185">Reference proteome</keyword>
<evidence type="ECO:0000313" key="9">
    <source>
        <dbReference type="EMBL" id="MBW4768654.1"/>
    </source>
</evidence>
<evidence type="ECO:0000259" key="8">
    <source>
        <dbReference type="Pfam" id="PF05154"/>
    </source>
</evidence>
<keyword evidence="3" id="KW-0732">Signal</keyword>